<dbReference type="NCBIfam" id="TIGR01614">
    <property type="entry name" value="PME_inhib"/>
    <property type="match status" value="1"/>
</dbReference>
<comment type="similarity">
    <text evidence="3">In the N-terminal section; belongs to the PMEI family.</text>
</comment>
<dbReference type="FunFam" id="2.160.20.10:FF:000001">
    <property type="entry name" value="Pectinesterase"/>
    <property type="match status" value="1"/>
</dbReference>
<protein>
    <submittedName>
        <fullName evidence="10">Pectinesterase-like</fullName>
    </submittedName>
</protein>
<dbReference type="Pfam" id="PF04043">
    <property type="entry name" value="PMEI"/>
    <property type="match status" value="1"/>
</dbReference>
<comment type="caution">
    <text evidence="10">The sequence shown here is derived from an EMBL/GenBank/DDBJ whole genome shotgun (WGS) entry which is preliminary data.</text>
</comment>
<dbReference type="Pfam" id="PF01095">
    <property type="entry name" value="Pectinesterase"/>
    <property type="match status" value="1"/>
</dbReference>
<dbReference type="GO" id="GO:0030599">
    <property type="term" value="F:pectinesterase activity"/>
    <property type="evidence" value="ECO:0007669"/>
    <property type="project" value="InterPro"/>
</dbReference>
<dbReference type="SUPFAM" id="SSF51126">
    <property type="entry name" value="Pectin lyase-like"/>
    <property type="match status" value="1"/>
</dbReference>
<dbReference type="Gene3D" id="2.160.20.10">
    <property type="entry name" value="Single-stranded right-handed beta-helix, Pectin lyase-like"/>
    <property type="match status" value="1"/>
</dbReference>
<proteinExistence type="inferred from homology"/>
<reference evidence="11" key="2">
    <citation type="submission" date="2019-10" db="EMBL/GenBank/DDBJ databases">
        <title>A de novo genome assembly of a pear dwarfing rootstock.</title>
        <authorList>
            <person name="Wang F."/>
            <person name="Wang J."/>
            <person name="Li S."/>
            <person name="Zhang Y."/>
            <person name="Fang M."/>
            <person name="Ma L."/>
            <person name="Zhao Y."/>
            <person name="Jiang S."/>
        </authorList>
    </citation>
    <scope>NUCLEOTIDE SEQUENCE [LARGE SCALE GENOMIC DNA]</scope>
</reference>
<accession>A0A5N5HDB1</accession>
<reference evidence="10 11" key="3">
    <citation type="submission" date="2019-11" db="EMBL/GenBank/DDBJ databases">
        <title>A de novo genome assembly of a pear dwarfing rootstock.</title>
        <authorList>
            <person name="Wang F."/>
            <person name="Wang J."/>
            <person name="Li S."/>
            <person name="Zhang Y."/>
            <person name="Fang M."/>
            <person name="Ma L."/>
            <person name="Zhao Y."/>
            <person name="Jiang S."/>
        </authorList>
    </citation>
    <scope>NUCLEOTIDE SEQUENCE [LARGE SCALE GENOMIC DNA]</scope>
    <source>
        <strain evidence="10">S2</strain>
        <tissue evidence="10">Leaf</tissue>
    </source>
</reference>
<evidence type="ECO:0000256" key="4">
    <source>
        <dbReference type="ARBA" id="ARBA00007786"/>
    </source>
</evidence>
<dbReference type="GO" id="GO:0045490">
    <property type="term" value="P:pectin catabolic process"/>
    <property type="evidence" value="ECO:0007669"/>
    <property type="project" value="UniProtKB-UniPathway"/>
</dbReference>
<organism evidence="10 11">
    <name type="scientific">Pyrus ussuriensis x Pyrus communis</name>
    <dbReference type="NCBI Taxonomy" id="2448454"/>
    <lineage>
        <taxon>Eukaryota</taxon>
        <taxon>Viridiplantae</taxon>
        <taxon>Streptophyta</taxon>
        <taxon>Embryophyta</taxon>
        <taxon>Tracheophyta</taxon>
        <taxon>Spermatophyta</taxon>
        <taxon>Magnoliopsida</taxon>
        <taxon>eudicotyledons</taxon>
        <taxon>Gunneridae</taxon>
        <taxon>Pentapetalae</taxon>
        <taxon>rosids</taxon>
        <taxon>fabids</taxon>
        <taxon>Rosales</taxon>
        <taxon>Rosaceae</taxon>
        <taxon>Amygdaloideae</taxon>
        <taxon>Maleae</taxon>
        <taxon>Pyrus</taxon>
    </lineage>
</organism>
<dbReference type="Gene3D" id="1.20.140.40">
    <property type="entry name" value="Invertase/pectin methylesterase inhibitor family protein"/>
    <property type="match status" value="1"/>
</dbReference>
<dbReference type="UniPathway" id="UPA00545">
    <property type="reaction ID" value="UER00823"/>
</dbReference>
<feature type="chain" id="PRO_5024358410" evidence="8">
    <location>
        <begin position="28"/>
        <end position="553"/>
    </location>
</feature>
<dbReference type="GO" id="GO:0042545">
    <property type="term" value="P:cell wall modification"/>
    <property type="evidence" value="ECO:0007669"/>
    <property type="project" value="InterPro"/>
</dbReference>
<dbReference type="InterPro" id="IPR035513">
    <property type="entry name" value="Invertase/methylesterase_inhib"/>
</dbReference>
<dbReference type="InterPro" id="IPR006501">
    <property type="entry name" value="Pectinesterase_inhib_dom"/>
</dbReference>
<evidence type="ECO:0000256" key="3">
    <source>
        <dbReference type="ARBA" id="ARBA00006027"/>
    </source>
</evidence>
<keyword evidence="7" id="KW-0063">Aspartyl esterase</keyword>
<dbReference type="PANTHER" id="PTHR31707">
    <property type="entry name" value="PECTINESTERASE"/>
    <property type="match status" value="1"/>
</dbReference>
<dbReference type="SUPFAM" id="SSF101148">
    <property type="entry name" value="Plant invertase/pectin methylesterase inhibitor"/>
    <property type="match status" value="1"/>
</dbReference>
<dbReference type="EMBL" id="SMOL01000160">
    <property type="protein sequence ID" value="KAB2624181.1"/>
    <property type="molecule type" value="Genomic_DNA"/>
</dbReference>
<dbReference type="InterPro" id="IPR000070">
    <property type="entry name" value="Pectinesterase_cat"/>
</dbReference>
<evidence type="ECO:0000313" key="11">
    <source>
        <dbReference type="Proteomes" id="UP000327157"/>
    </source>
</evidence>
<evidence type="ECO:0000256" key="1">
    <source>
        <dbReference type="ARBA" id="ARBA00004191"/>
    </source>
</evidence>
<dbReference type="AlphaFoldDB" id="A0A5N5HDB1"/>
<dbReference type="InterPro" id="IPR012334">
    <property type="entry name" value="Pectin_lyas_fold"/>
</dbReference>
<evidence type="ECO:0000313" key="10">
    <source>
        <dbReference type="EMBL" id="KAB2624181.1"/>
    </source>
</evidence>
<dbReference type="Proteomes" id="UP000327157">
    <property type="component" value="Chromosome 16"/>
</dbReference>
<evidence type="ECO:0000256" key="2">
    <source>
        <dbReference type="ARBA" id="ARBA00005184"/>
    </source>
</evidence>
<reference evidence="10 11" key="1">
    <citation type="submission" date="2019-09" db="EMBL/GenBank/DDBJ databases">
        <authorList>
            <person name="Ou C."/>
        </authorList>
    </citation>
    <scope>NUCLEOTIDE SEQUENCE [LARGE SCALE GENOMIC DNA]</scope>
    <source>
        <strain evidence="10">S2</strain>
        <tissue evidence="10">Leaf</tissue>
    </source>
</reference>
<comment type="subcellular location">
    <subcellularLocation>
        <location evidence="1">Secreted</location>
        <location evidence="1">Cell wall</location>
    </subcellularLocation>
</comment>
<sequence>MYTHSLLPQLSFTFLFFLISHPIPTVGLPSNDSEFIRTSCGTTLYPDLCYTSLSRFASAVQDNPTRLAKVAIGVSLARARRIAAYVSNISRQADYGADPRASSALHDCFSNFGDAMRQLSSTANSRGGSSSFRFQMSNVQTWMSAALTDEETCTDGFDDVEDGPLKTDVSNRVENVKKVTSNALALVNSVVSTTSSALHFSKQVHGRRRLLLSDDGFPGWVSAADRKLLQSISSGPNADMVVAQDGSGNYKSISEAVDAAYKLQGGASKRFVIHVKAGVYRENIEIKKTMKNIMFIGDGIDATIVTGNKNVQDGSTTYRSATFGATGDGFIAQDMTFENTAGPQKHQAVALRSGSDHSVFYRCSFKGYQDTLYVYSQRQFYRDCDIYGTVDFICGDATVVLQNCNIYARKPMSNQVNTVTAQSRTDPNENTGIVIHNSRITAAQDLRPVQGSFKTYMGRPWKQYSRTVIMKSNLDGLITPAGWYPWSGSFALSTLYYGEYMNSGAGAGTGGRVNWPGYRVITSAVEAGKFTVGNFLAGDSWIPGTGVPFTAGL</sequence>
<dbReference type="InterPro" id="IPR011050">
    <property type="entry name" value="Pectin_lyase_fold/virulence"/>
</dbReference>
<keyword evidence="5" id="KW-0964">Secreted</keyword>
<evidence type="ECO:0000256" key="5">
    <source>
        <dbReference type="ARBA" id="ARBA00022512"/>
    </source>
</evidence>
<name>A0A5N5HDB1_9ROSA</name>
<feature type="signal peptide" evidence="8">
    <location>
        <begin position="1"/>
        <end position="27"/>
    </location>
</feature>
<keyword evidence="5" id="KW-0134">Cell wall</keyword>
<comment type="similarity">
    <text evidence="4">In the C-terminal section; belongs to the pectinesterase family.</text>
</comment>
<feature type="domain" description="Pectinesterase inhibitor" evidence="9">
    <location>
        <begin position="31"/>
        <end position="186"/>
    </location>
</feature>
<dbReference type="GO" id="GO:0004857">
    <property type="term" value="F:enzyme inhibitor activity"/>
    <property type="evidence" value="ECO:0007669"/>
    <property type="project" value="InterPro"/>
</dbReference>
<keyword evidence="6" id="KW-0378">Hydrolase</keyword>
<evidence type="ECO:0000259" key="9">
    <source>
        <dbReference type="SMART" id="SM00856"/>
    </source>
</evidence>
<dbReference type="OrthoDB" id="2019149at2759"/>
<dbReference type="SMART" id="SM00856">
    <property type="entry name" value="PMEI"/>
    <property type="match status" value="1"/>
</dbReference>
<dbReference type="CDD" id="cd15798">
    <property type="entry name" value="PMEI-like_3"/>
    <property type="match status" value="1"/>
</dbReference>
<evidence type="ECO:0000256" key="6">
    <source>
        <dbReference type="ARBA" id="ARBA00022801"/>
    </source>
</evidence>
<keyword evidence="11" id="KW-1185">Reference proteome</keyword>
<keyword evidence="8" id="KW-0732">Signal</keyword>
<evidence type="ECO:0000256" key="8">
    <source>
        <dbReference type="SAM" id="SignalP"/>
    </source>
</evidence>
<gene>
    <name evidence="10" type="ORF">D8674_015841</name>
</gene>
<comment type="pathway">
    <text evidence="2">Glycan metabolism; pectin degradation; 2-dehydro-3-deoxy-D-gluconate from pectin: step 1/5.</text>
</comment>
<evidence type="ECO:0000256" key="7">
    <source>
        <dbReference type="ARBA" id="ARBA00023085"/>
    </source>
</evidence>